<organism evidence="2 3">
    <name type="scientific">Acidisoma silvae</name>
    <dbReference type="NCBI Taxonomy" id="2802396"/>
    <lineage>
        <taxon>Bacteria</taxon>
        <taxon>Pseudomonadati</taxon>
        <taxon>Pseudomonadota</taxon>
        <taxon>Alphaproteobacteria</taxon>
        <taxon>Acetobacterales</taxon>
        <taxon>Acidocellaceae</taxon>
        <taxon>Acidisoma</taxon>
    </lineage>
</organism>
<accession>A0A963YVK6</accession>
<dbReference type="SUPFAM" id="SSF53474">
    <property type="entry name" value="alpha/beta-Hydrolases"/>
    <property type="match status" value="1"/>
</dbReference>
<evidence type="ECO:0000313" key="3">
    <source>
        <dbReference type="Proteomes" id="UP000708298"/>
    </source>
</evidence>
<reference evidence="2" key="1">
    <citation type="journal article" date="2021" name="Microorganisms">
        <title>Acidisoma silvae sp. nov. and Acidisomacellulosilytica sp. nov., Two Acidophilic Bacteria Isolated from Decaying Wood, Hydrolyzing Cellulose and Producing Poly-3-hydroxybutyrate.</title>
        <authorList>
            <person name="Mieszkin S."/>
            <person name="Pouder E."/>
            <person name="Uroz S."/>
            <person name="Simon-Colin C."/>
            <person name="Alain K."/>
        </authorList>
    </citation>
    <scope>NUCLEOTIDE SEQUENCE</scope>
    <source>
        <strain evidence="2">HW T2.11</strain>
    </source>
</reference>
<dbReference type="PRINTS" id="PR00412">
    <property type="entry name" value="EPOXHYDRLASE"/>
</dbReference>
<protein>
    <submittedName>
        <fullName evidence="2">Alpha/beta hydrolase</fullName>
    </submittedName>
</protein>
<gene>
    <name evidence="2" type="ORF">ASILVAE211_22300</name>
</gene>
<sequence>MSESSYALPPFIEHRVERGPGALCVRDFPGNGPAFVVLHGFPDNSHIYDDLIPHLAAAGRRAVAIDFLGFGASDKPEGARYSFDQQLGDLEAVVEALNLDKIIPVGHDAGGPAAVNFALRYPEQTAAVCLMNAFYGDAPGLRVPEFIELFSNKSLQALTQHFLASPQQFAWLLGFQRDQMQIGLSEAQKARYTDFLGPIIDNNFRQRPGAGPAFAQMTYQLTDEVSANTARLLEYRRSDVPLLLIWGRHDPYLHVSVAEYMRANAGHASLHVLDAGHWPQIDAAADVARILLAGP</sequence>
<reference evidence="2" key="2">
    <citation type="submission" date="2021-01" db="EMBL/GenBank/DDBJ databases">
        <authorList>
            <person name="Mieszkin S."/>
            <person name="Pouder E."/>
            <person name="Alain K."/>
        </authorList>
    </citation>
    <scope>NUCLEOTIDE SEQUENCE</scope>
    <source>
        <strain evidence="2">HW T2.11</strain>
    </source>
</reference>
<comment type="caution">
    <text evidence="2">The sequence shown here is derived from an EMBL/GenBank/DDBJ whole genome shotgun (WGS) entry which is preliminary data.</text>
</comment>
<dbReference type="Gene3D" id="3.40.50.1820">
    <property type="entry name" value="alpha/beta hydrolase"/>
    <property type="match status" value="1"/>
</dbReference>
<dbReference type="GO" id="GO:0047372">
    <property type="term" value="F:monoacylglycerol lipase activity"/>
    <property type="evidence" value="ECO:0007669"/>
    <property type="project" value="TreeGrafter"/>
</dbReference>
<dbReference type="GO" id="GO:0016020">
    <property type="term" value="C:membrane"/>
    <property type="evidence" value="ECO:0007669"/>
    <property type="project" value="TreeGrafter"/>
</dbReference>
<keyword evidence="3" id="KW-1185">Reference proteome</keyword>
<dbReference type="InterPro" id="IPR029058">
    <property type="entry name" value="AB_hydrolase_fold"/>
</dbReference>
<dbReference type="PANTHER" id="PTHR43798">
    <property type="entry name" value="MONOACYLGLYCEROL LIPASE"/>
    <property type="match status" value="1"/>
</dbReference>
<dbReference type="RefSeq" id="WP_227323583.1">
    <property type="nucleotide sequence ID" value="NZ_JAESVB010000020.1"/>
</dbReference>
<dbReference type="Proteomes" id="UP000708298">
    <property type="component" value="Unassembled WGS sequence"/>
</dbReference>
<dbReference type="AlphaFoldDB" id="A0A963YVK6"/>
<dbReference type="InterPro" id="IPR000073">
    <property type="entry name" value="AB_hydrolase_1"/>
</dbReference>
<dbReference type="EMBL" id="JAESVB010000020">
    <property type="protein sequence ID" value="MCB8877939.1"/>
    <property type="molecule type" value="Genomic_DNA"/>
</dbReference>
<dbReference type="InterPro" id="IPR000639">
    <property type="entry name" value="Epox_hydrolase-like"/>
</dbReference>
<dbReference type="PANTHER" id="PTHR43798:SF33">
    <property type="entry name" value="HYDROLASE, PUTATIVE (AFU_ORTHOLOGUE AFUA_2G14860)-RELATED"/>
    <property type="match status" value="1"/>
</dbReference>
<name>A0A963YVK6_9PROT</name>
<evidence type="ECO:0000313" key="2">
    <source>
        <dbReference type="EMBL" id="MCB8877939.1"/>
    </source>
</evidence>
<feature type="domain" description="AB hydrolase-1" evidence="1">
    <location>
        <begin position="33"/>
        <end position="283"/>
    </location>
</feature>
<proteinExistence type="predicted"/>
<dbReference type="Pfam" id="PF00561">
    <property type="entry name" value="Abhydrolase_1"/>
    <property type="match status" value="1"/>
</dbReference>
<dbReference type="GO" id="GO:0046464">
    <property type="term" value="P:acylglycerol catabolic process"/>
    <property type="evidence" value="ECO:0007669"/>
    <property type="project" value="TreeGrafter"/>
</dbReference>
<keyword evidence="2" id="KW-0378">Hydrolase</keyword>
<evidence type="ECO:0000259" key="1">
    <source>
        <dbReference type="Pfam" id="PF00561"/>
    </source>
</evidence>
<dbReference type="PRINTS" id="PR00111">
    <property type="entry name" value="ABHYDROLASE"/>
</dbReference>
<dbReference type="InterPro" id="IPR050266">
    <property type="entry name" value="AB_hydrolase_sf"/>
</dbReference>